<gene>
    <name evidence="1" type="ORF">g.57295</name>
</gene>
<accession>A0A1B6I9P0</accession>
<feature type="non-terminal residue" evidence="1">
    <location>
        <position position="105"/>
    </location>
</feature>
<reference evidence="1" key="1">
    <citation type="submission" date="2015-11" db="EMBL/GenBank/DDBJ databases">
        <title>De novo transcriptome assembly of four potential Pierce s Disease insect vectors from Arizona vineyards.</title>
        <authorList>
            <person name="Tassone E.E."/>
        </authorList>
    </citation>
    <scope>NUCLEOTIDE SEQUENCE</scope>
</reference>
<organism evidence="1">
    <name type="scientific">Homalodisca liturata</name>
    <dbReference type="NCBI Taxonomy" id="320908"/>
    <lineage>
        <taxon>Eukaryota</taxon>
        <taxon>Metazoa</taxon>
        <taxon>Ecdysozoa</taxon>
        <taxon>Arthropoda</taxon>
        <taxon>Hexapoda</taxon>
        <taxon>Insecta</taxon>
        <taxon>Pterygota</taxon>
        <taxon>Neoptera</taxon>
        <taxon>Paraneoptera</taxon>
        <taxon>Hemiptera</taxon>
        <taxon>Auchenorrhyncha</taxon>
        <taxon>Membracoidea</taxon>
        <taxon>Cicadellidae</taxon>
        <taxon>Cicadellinae</taxon>
        <taxon>Proconiini</taxon>
        <taxon>Homalodisca</taxon>
    </lineage>
</organism>
<protein>
    <submittedName>
        <fullName evidence="1">Uncharacterized protein</fullName>
    </submittedName>
</protein>
<feature type="non-terminal residue" evidence="1">
    <location>
        <position position="1"/>
    </location>
</feature>
<sequence length="105" mass="11633">GIEGAGGVLEEFEAFVVENRLVESAFLSRRGVFLSFGIEKIRVVWSVPYPAENLAEVVEEKDDVERVLRFSALEFLDFDSSGGEDDVEEVTVDHNDPAKLDASLL</sequence>
<dbReference type="AlphaFoldDB" id="A0A1B6I9P0"/>
<name>A0A1B6I9P0_9HEMI</name>
<evidence type="ECO:0000313" key="1">
    <source>
        <dbReference type="EMBL" id="JAS83651.1"/>
    </source>
</evidence>
<dbReference type="EMBL" id="GECU01024055">
    <property type="protein sequence ID" value="JAS83651.1"/>
    <property type="molecule type" value="Transcribed_RNA"/>
</dbReference>
<proteinExistence type="predicted"/>